<reference evidence="1 2" key="1">
    <citation type="submission" date="2024-09" db="EMBL/GenBank/DDBJ databases">
        <authorList>
            <person name="Sun Q."/>
            <person name="Mori K."/>
        </authorList>
    </citation>
    <scope>NUCLEOTIDE SEQUENCE [LARGE SCALE GENOMIC DNA]</scope>
    <source>
        <strain evidence="1 2">TBRC 4575</strain>
    </source>
</reference>
<gene>
    <name evidence="1" type="ORF">ACFFGS_12880</name>
</gene>
<dbReference type="EMBL" id="JBHLUK010000077">
    <property type="protein sequence ID" value="MFC0425023.1"/>
    <property type="molecule type" value="Genomic_DNA"/>
</dbReference>
<dbReference type="Proteomes" id="UP001589855">
    <property type="component" value="Unassembled WGS sequence"/>
</dbReference>
<protein>
    <submittedName>
        <fullName evidence="1">Uncharacterized protein</fullName>
    </submittedName>
</protein>
<keyword evidence="2" id="KW-1185">Reference proteome</keyword>
<evidence type="ECO:0000313" key="1">
    <source>
        <dbReference type="EMBL" id="MFC0425023.1"/>
    </source>
</evidence>
<evidence type="ECO:0000313" key="2">
    <source>
        <dbReference type="Proteomes" id="UP001589855"/>
    </source>
</evidence>
<proteinExistence type="predicted"/>
<organism evidence="1 2">
    <name type="scientific">Lactiplantibacillus plajomi</name>
    <dbReference type="NCBI Taxonomy" id="1457217"/>
    <lineage>
        <taxon>Bacteria</taxon>
        <taxon>Bacillati</taxon>
        <taxon>Bacillota</taxon>
        <taxon>Bacilli</taxon>
        <taxon>Lactobacillales</taxon>
        <taxon>Lactobacillaceae</taxon>
        <taxon>Lactiplantibacillus</taxon>
    </lineage>
</organism>
<dbReference type="RefSeq" id="WP_137643960.1">
    <property type="nucleotide sequence ID" value="NZ_BAABRM010000002.1"/>
</dbReference>
<name>A0ABV6K6B4_9LACO</name>
<sequence length="63" mass="7145">MKKRPGILLVSVISFLLIGTAFEMQRYATYLDRQRVYGLVIEAFRHPETAVDSVKATGAMRND</sequence>
<accession>A0ABV6K6B4</accession>
<comment type="caution">
    <text evidence="1">The sequence shown here is derived from an EMBL/GenBank/DDBJ whole genome shotgun (WGS) entry which is preliminary data.</text>
</comment>